<dbReference type="STRING" id="1891926.Fuma_03873"/>
<evidence type="ECO:0000313" key="2">
    <source>
        <dbReference type="Proteomes" id="UP000187735"/>
    </source>
</evidence>
<accession>A0A1P8WJM3</accession>
<reference evidence="1 2" key="1">
    <citation type="journal article" date="2016" name="Front. Microbiol.">
        <title>Fuerstia marisgermanicae gen. nov., sp. nov., an Unusual Member of the Phylum Planctomycetes from the German Wadden Sea.</title>
        <authorList>
            <person name="Kohn T."/>
            <person name="Heuer A."/>
            <person name="Jogler M."/>
            <person name="Vollmers J."/>
            <person name="Boedeker C."/>
            <person name="Bunk B."/>
            <person name="Rast P."/>
            <person name="Borchert D."/>
            <person name="Glockner I."/>
            <person name="Freese H.M."/>
            <person name="Klenk H.P."/>
            <person name="Overmann J."/>
            <person name="Kaster A.K."/>
            <person name="Rohde M."/>
            <person name="Wiegand S."/>
            <person name="Jogler C."/>
        </authorList>
    </citation>
    <scope>NUCLEOTIDE SEQUENCE [LARGE SCALE GENOMIC DNA]</scope>
    <source>
        <strain evidence="1 2">NH11</strain>
    </source>
</reference>
<evidence type="ECO:0000313" key="1">
    <source>
        <dbReference type="EMBL" id="APZ94248.1"/>
    </source>
</evidence>
<name>A0A1P8WJM3_9PLAN</name>
<proteinExistence type="predicted"/>
<evidence type="ECO:0008006" key="3">
    <source>
        <dbReference type="Google" id="ProtNLM"/>
    </source>
</evidence>
<dbReference type="AlphaFoldDB" id="A0A1P8WJM3"/>
<dbReference type="Proteomes" id="UP000187735">
    <property type="component" value="Chromosome"/>
</dbReference>
<protein>
    <recommendedName>
        <fullName evidence="3">Glycosyltransferase</fullName>
    </recommendedName>
</protein>
<dbReference type="KEGG" id="fmr:Fuma_03873"/>
<dbReference type="OrthoDB" id="9795873at2"/>
<dbReference type="EMBL" id="CP017641">
    <property type="protein sequence ID" value="APZ94248.1"/>
    <property type="molecule type" value="Genomic_DNA"/>
</dbReference>
<organism evidence="1 2">
    <name type="scientific">Fuerstiella marisgermanici</name>
    <dbReference type="NCBI Taxonomy" id="1891926"/>
    <lineage>
        <taxon>Bacteria</taxon>
        <taxon>Pseudomonadati</taxon>
        <taxon>Planctomycetota</taxon>
        <taxon>Planctomycetia</taxon>
        <taxon>Planctomycetales</taxon>
        <taxon>Planctomycetaceae</taxon>
        <taxon>Fuerstiella</taxon>
    </lineage>
</organism>
<dbReference type="RefSeq" id="WP_077025587.1">
    <property type="nucleotide sequence ID" value="NZ_CP017641.1"/>
</dbReference>
<gene>
    <name evidence="1" type="ORF">Fuma_03873</name>
</gene>
<keyword evidence="2" id="KW-1185">Reference proteome</keyword>
<sequence>MHASSCLPLNHIDRMTDSAGLIQHAIYDIPRRSSGYTTDDNARALRLCARLCSGDTDDRMIERVACYLSFMEHAQRPTGGFHNFMSYQRDWLDTNGCGDSQGQAVLALAEVRAGNLPQGFRDLSKELMNNAAHVLTELTSLRAHAYVIQAWAILQRASVPDIGELESIARRAVDHLVHAWKSSRQQSWDWFEPQMTYANAVLPHAMFDAAEMWDDEVLLSIAESSFRFLDKATTSGDVFCPIGNHGWYARNAQKAIYDQQPVEASTMAAAALAGLDLQHDQEYVNAFQKARGWFHGQNTQHSQMANIESGGCHDGLQPTGINWNCGAESTLAYLWTEVLAGEAHHVTTDTHSVATAMKNTLKLHDATSIR</sequence>